<dbReference type="Pfam" id="PF02190">
    <property type="entry name" value="LON_substr_bdg"/>
    <property type="match status" value="1"/>
</dbReference>
<organism evidence="2 3">
    <name type="scientific">Lysobacter gummosus</name>
    <dbReference type="NCBI Taxonomy" id="262324"/>
    <lineage>
        <taxon>Bacteria</taxon>
        <taxon>Pseudomonadati</taxon>
        <taxon>Pseudomonadota</taxon>
        <taxon>Gammaproteobacteria</taxon>
        <taxon>Lysobacterales</taxon>
        <taxon>Lysobacteraceae</taxon>
        <taxon>Lysobacter</taxon>
    </lineage>
</organism>
<dbReference type="InterPro" id="IPR046336">
    <property type="entry name" value="Lon_prtase_N_sf"/>
</dbReference>
<dbReference type="SUPFAM" id="SSF88697">
    <property type="entry name" value="PUA domain-like"/>
    <property type="match status" value="1"/>
</dbReference>
<protein>
    <submittedName>
        <fullName evidence="2">LON peptidase substrate-binding domain-containing protein</fullName>
    </submittedName>
</protein>
<dbReference type="SMART" id="SM00464">
    <property type="entry name" value="LON"/>
    <property type="match status" value="1"/>
</dbReference>
<keyword evidence="3" id="KW-1185">Reference proteome</keyword>
<dbReference type="PROSITE" id="PS51787">
    <property type="entry name" value="LON_N"/>
    <property type="match status" value="1"/>
</dbReference>
<dbReference type="RefSeq" id="WP_057945263.1">
    <property type="nucleotide sequence ID" value="NZ_CP011131.1"/>
</dbReference>
<gene>
    <name evidence="2" type="ORF">MOV92_04220</name>
</gene>
<dbReference type="Gene3D" id="1.10.4060.10">
    <property type="entry name" value="BPP1347 like domain"/>
    <property type="match status" value="1"/>
</dbReference>
<dbReference type="EMBL" id="CP093547">
    <property type="protein sequence ID" value="UNP30486.1"/>
    <property type="molecule type" value="Genomic_DNA"/>
</dbReference>
<accession>A0ABY3XFS3</accession>
<dbReference type="Gene3D" id="2.30.130.40">
    <property type="entry name" value="LON domain-like"/>
    <property type="match status" value="1"/>
</dbReference>
<dbReference type="InterPro" id="IPR003111">
    <property type="entry name" value="Lon_prtase_N"/>
</dbReference>
<evidence type="ECO:0000313" key="2">
    <source>
        <dbReference type="EMBL" id="UNP30486.1"/>
    </source>
</evidence>
<reference evidence="2 3" key="1">
    <citation type="submission" date="2022-03" db="EMBL/GenBank/DDBJ databases">
        <title>Complete genome sequence of Lysobacter capsici VKM B-2533 and Lysobacter gummosus 10.1.1, promising sources of lytic agents.</title>
        <authorList>
            <person name="Tarlachkov S.V."/>
            <person name="Kudryakova I.V."/>
            <person name="Afoshin A.S."/>
            <person name="Leontyevskaya E.A."/>
            <person name="Leontyevskaya N.V."/>
        </authorList>
    </citation>
    <scope>NUCLEOTIDE SEQUENCE [LARGE SCALE GENOMIC DNA]</scope>
    <source>
        <strain evidence="2 3">10.1.1</strain>
    </source>
</reference>
<feature type="domain" description="Lon N-terminal" evidence="1">
    <location>
        <begin position="8"/>
        <end position="196"/>
    </location>
</feature>
<dbReference type="InterPro" id="IPR015947">
    <property type="entry name" value="PUA-like_sf"/>
</dbReference>
<name>A0ABY3XFS3_9GAMM</name>
<proteinExistence type="predicted"/>
<dbReference type="PANTHER" id="PTHR46732">
    <property type="entry name" value="ATP-DEPENDENT PROTEASE LA (LON) DOMAIN PROTEIN"/>
    <property type="match status" value="1"/>
</dbReference>
<dbReference type="PANTHER" id="PTHR46732:SF8">
    <property type="entry name" value="ATP-DEPENDENT PROTEASE LA (LON) DOMAIN PROTEIN"/>
    <property type="match status" value="1"/>
</dbReference>
<dbReference type="Proteomes" id="UP000829194">
    <property type="component" value="Chromosome"/>
</dbReference>
<sequence length="196" mass="21317">MSADTAAAETLGLFPLHTVLLPGGSLGLRVFERRYLDLVRECGRQGRGFGVCLIIDGSEVGNPASAAAYGTEALIEDFGTGDDGLLTLRVRGARRFHASRVRVRDNGLQVAEVQWCAGDGEEVVRPQHSLLVTLLESLLEQAGGEHAKAPHSRMDDAAWVGWRLAELLPLSLPQRQVLLQIDDPHLRLDQLLSLLP</sequence>
<evidence type="ECO:0000313" key="3">
    <source>
        <dbReference type="Proteomes" id="UP000829194"/>
    </source>
</evidence>
<evidence type="ECO:0000259" key="1">
    <source>
        <dbReference type="PROSITE" id="PS51787"/>
    </source>
</evidence>